<accession>Q7MP74</accession>
<dbReference type="KEGG" id="vvy:VV0489"/>
<reference evidence="1 2" key="1">
    <citation type="journal article" date="2003" name="Genome Res.">
        <title>Comparative genome analysis of Vibrio vulnificus, a marine pathogen.</title>
        <authorList>
            <person name="Chen C.Y."/>
            <person name="Wu K.M."/>
            <person name="Chang Y.C."/>
            <person name="Chang C.H."/>
            <person name="Tsai H.C."/>
            <person name="Liao T.L."/>
            <person name="Liu Y.M."/>
            <person name="Chen H.J."/>
            <person name="Shen A.B."/>
            <person name="Li J.C."/>
            <person name="Su T.L."/>
            <person name="Shao C.P."/>
            <person name="Lee C.T."/>
            <person name="Hor L.I."/>
            <person name="Tsai S.F."/>
        </authorList>
    </citation>
    <scope>NUCLEOTIDE SEQUENCE [LARGE SCALE GENOMIC DNA]</scope>
    <source>
        <strain evidence="1 2">YJ016</strain>
    </source>
</reference>
<gene>
    <name evidence="1" type="ordered locus">VV0489</name>
</gene>
<sequence>MLSSFFSASFVPLAIFLIAQALSRIHGVVTKSPNSFHGIVTLVS</sequence>
<evidence type="ECO:0000313" key="1">
    <source>
        <dbReference type="EMBL" id="BAC93254.1"/>
    </source>
</evidence>
<organism evidence="1 2">
    <name type="scientific">Vibrio vulnificus (strain YJ016)</name>
    <dbReference type="NCBI Taxonomy" id="196600"/>
    <lineage>
        <taxon>Bacteria</taxon>
        <taxon>Pseudomonadati</taxon>
        <taxon>Pseudomonadota</taxon>
        <taxon>Gammaproteobacteria</taxon>
        <taxon>Vibrionales</taxon>
        <taxon>Vibrionaceae</taxon>
        <taxon>Vibrio</taxon>
    </lineage>
</organism>
<protein>
    <submittedName>
        <fullName evidence="1">Uncharacterized protein</fullName>
    </submittedName>
</protein>
<name>Q7MP74_VIBVY</name>
<dbReference type="HOGENOM" id="CLU_3223803_0_0_6"/>
<dbReference type="AlphaFoldDB" id="Q7MP74"/>
<evidence type="ECO:0000313" key="2">
    <source>
        <dbReference type="Proteomes" id="UP000002675"/>
    </source>
</evidence>
<proteinExistence type="predicted"/>
<dbReference type="Proteomes" id="UP000002675">
    <property type="component" value="Chromosome I"/>
</dbReference>
<dbReference type="EMBL" id="BA000037">
    <property type="protein sequence ID" value="BAC93254.1"/>
    <property type="molecule type" value="Genomic_DNA"/>
</dbReference>